<gene>
    <name evidence="2" type="ORF">B1812_18835</name>
</gene>
<evidence type="ECO:0000313" key="2">
    <source>
        <dbReference type="EMBL" id="ARN83792.1"/>
    </source>
</evidence>
<dbReference type="STRING" id="655015.B1812_18835"/>
<feature type="signal peptide" evidence="1">
    <location>
        <begin position="1"/>
        <end position="20"/>
    </location>
</feature>
<dbReference type="Proteomes" id="UP000193978">
    <property type="component" value="Chromosome"/>
</dbReference>
<evidence type="ECO:0000256" key="1">
    <source>
        <dbReference type="SAM" id="SignalP"/>
    </source>
</evidence>
<keyword evidence="1" id="KW-0732">Signal</keyword>
<dbReference type="AlphaFoldDB" id="A0A1W6N1S0"/>
<name>A0A1W6N1S0_9HYPH</name>
<organism evidence="2 3">
    <name type="scientific">Methylocystis bryophila</name>
    <dbReference type="NCBI Taxonomy" id="655015"/>
    <lineage>
        <taxon>Bacteria</taxon>
        <taxon>Pseudomonadati</taxon>
        <taxon>Pseudomonadota</taxon>
        <taxon>Alphaproteobacteria</taxon>
        <taxon>Hyphomicrobiales</taxon>
        <taxon>Methylocystaceae</taxon>
        <taxon>Methylocystis</taxon>
    </lineage>
</organism>
<keyword evidence="3" id="KW-1185">Reference proteome</keyword>
<evidence type="ECO:0000313" key="3">
    <source>
        <dbReference type="Proteomes" id="UP000193978"/>
    </source>
</evidence>
<proteinExistence type="predicted"/>
<reference evidence="2 3" key="1">
    <citation type="submission" date="2017-02" db="EMBL/GenBank/DDBJ databases">
        <authorList>
            <person name="Peterson S.W."/>
        </authorList>
    </citation>
    <scope>NUCLEOTIDE SEQUENCE [LARGE SCALE GENOMIC DNA]</scope>
    <source>
        <strain evidence="2 3">S285</strain>
    </source>
</reference>
<dbReference type="KEGG" id="mbry:B1812_18835"/>
<dbReference type="EMBL" id="CP019948">
    <property type="protein sequence ID" value="ARN83792.1"/>
    <property type="molecule type" value="Genomic_DNA"/>
</dbReference>
<accession>A0A1W6N1S0</accession>
<feature type="chain" id="PRO_5010874916" description="Cytoplasmic protein" evidence="1">
    <location>
        <begin position="21"/>
        <end position="149"/>
    </location>
</feature>
<evidence type="ECO:0008006" key="4">
    <source>
        <dbReference type="Google" id="ProtNLM"/>
    </source>
</evidence>
<sequence>MRSRAIFCVIAWLIASTSVAQTLSSSDDPPAEARLWPYSNDLPTCASERVLAEIARRFWNREREYWQSALSLETFDAIRETSFRPRGSSFIPRRGCEAAARFNDGATRRVIYKIGEGLGFIGLGWGVEWCVVGLDRGETYGPACAGVRP</sequence>
<protein>
    <recommendedName>
        <fullName evidence="4">Cytoplasmic protein</fullName>
    </recommendedName>
</protein>